<name>A0A2Z5N7W9_BURPY</name>
<dbReference type="Pfam" id="PF00563">
    <property type="entry name" value="EAL"/>
    <property type="match status" value="1"/>
</dbReference>
<dbReference type="InterPro" id="IPR001633">
    <property type="entry name" value="EAL_dom"/>
</dbReference>
<feature type="domain" description="EAL" evidence="1">
    <location>
        <begin position="24"/>
        <end position="274"/>
    </location>
</feature>
<organism evidence="2 3">
    <name type="scientific">Burkholderia pyrrocinia</name>
    <name type="common">Pseudomonas pyrrocinia</name>
    <dbReference type="NCBI Taxonomy" id="60550"/>
    <lineage>
        <taxon>Bacteria</taxon>
        <taxon>Pseudomonadati</taxon>
        <taxon>Pseudomonadota</taxon>
        <taxon>Betaproteobacteria</taxon>
        <taxon>Burkholderiales</taxon>
        <taxon>Burkholderiaceae</taxon>
        <taxon>Burkholderia</taxon>
        <taxon>Burkholderia cepacia complex</taxon>
    </lineage>
</organism>
<proteinExistence type="predicted"/>
<dbReference type="EMBL" id="CP024904">
    <property type="protein sequence ID" value="AXF25681.1"/>
    <property type="molecule type" value="Genomic_DNA"/>
</dbReference>
<dbReference type="Gene3D" id="3.20.20.450">
    <property type="entry name" value="EAL domain"/>
    <property type="match status" value="1"/>
</dbReference>
<gene>
    <name evidence="2" type="ORF">CUJ89_35195</name>
</gene>
<dbReference type="PROSITE" id="PS50883">
    <property type="entry name" value="EAL"/>
    <property type="match status" value="1"/>
</dbReference>
<dbReference type="PANTHER" id="PTHR33121">
    <property type="entry name" value="CYCLIC DI-GMP PHOSPHODIESTERASE PDEF"/>
    <property type="match status" value="1"/>
</dbReference>
<evidence type="ECO:0000259" key="1">
    <source>
        <dbReference type="PROSITE" id="PS50883"/>
    </source>
</evidence>
<evidence type="ECO:0000313" key="3">
    <source>
        <dbReference type="Proteomes" id="UP000253104"/>
    </source>
</evidence>
<reference evidence="2 3" key="1">
    <citation type="journal article" date="2018" name="ISME J.">
        <title>Involvement of Burkholderiaceae and sulfurous volatiles in disease-suppressive soils.</title>
        <authorList>
            <person name="Carrion V.J."/>
            <person name="Cordovez V."/>
            <person name="Tyc O."/>
            <person name="Etalo D.W."/>
            <person name="de Bruijn I."/>
            <person name="de Jager V.C."/>
            <person name="Medema M.H."/>
            <person name="Eberl L."/>
            <person name="Raaijmakers J.M."/>
        </authorList>
    </citation>
    <scope>NUCLEOTIDE SEQUENCE [LARGE SCALE GENOMIC DNA]</scope>
    <source>
        <strain evidence="3">mHSR5</strain>
    </source>
</reference>
<dbReference type="GO" id="GO:0071111">
    <property type="term" value="F:cyclic-guanylate-specific phosphodiesterase activity"/>
    <property type="evidence" value="ECO:0007669"/>
    <property type="project" value="InterPro"/>
</dbReference>
<dbReference type="Proteomes" id="UP000253104">
    <property type="component" value="Chromosome mHSR5_C"/>
</dbReference>
<dbReference type="OrthoDB" id="1673646at2"/>
<accession>A0A2Z5N7W9</accession>
<dbReference type="SMART" id="SM00052">
    <property type="entry name" value="EAL"/>
    <property type="match status" value="1"/>
</dbReference>
<dbReference type="CDD" id="cd01948">
    <property type="entry name" value="EAL"/>
    <property type="match status" value="1"/>
</dbReference>
<dbReference type="InterPro" id="IPR050706">
    <property type="entry name" value="Cyclic-di-GMP_PDE-like"/>
</dbReference>
<dbReference type="RefSeq" id="WP_114182044.1">
    <property type="nucleotide sequence ID" value="NZ_CP024904.1"/>
</dbReference>
<dbReference type="AlphaFoldDB" id="A0A2Z5N7W9"/>
<evidence type="ECO:0000313" key="2">
    <source>
        <dbReference type="EMBL" id="AXF25681.1"/>
    </source>
</evidence>
<sequence length="373" mass="41199">MSYCVNALVRHALARDTTLHADSDMRVACMVLTAIARDRVILCAQPIFSAHDGEQVLYHECLVRVLGDDDHTIEYPSKFIPSLERLELMRFLDRYVVGMVIEFMESNHDLRLGVNISAQSANEAWWWESILLLLEGRPEIACRLVVEITETTQLSPVSGREFVERLQRMGCSVAVDDFGDGFSVENGARIASPDIIKIAGRMLPPAAQDGARFDQFEKLVARALDNAPHVVVEGVESAGALLTASLAGAHWVQGYHTGKPRRLGKIGRSTGDLVERSMQQFERIADALVDQYVDDKTRSDAKLAYATGLSSAVYGKRSAIAASLRSSLIDVMRARARQSETTVQLLRCFVMLGRLNGQTLARSIRPGVDPMTP</sequence>
<protein>
    <recommendedName>
        <fullName evidence="1">EAL domain-containing protein</fullName>
    </recommendedName>
</protein>
<dbReference type="PANTHER" id="PTHR33121:SF23">
    <property type="entry name" value="CYCLIC DI-GMP PHOSPHODIESTERASE PDEB"/>
    <property type="match status" value="1"/>
</dbReference>
<dbReference type="SUPFAM" id="SSF141868">
    <property type="entry name" value="EAL domain-like"/>
    <property type="match status" value="1"/>
</dbReference>
<dbReference type="InterPro" id="IPR035919">
    <property type="entry name" value="EAL_sf"/>
</dbReference>